<accession>A0ABV8PZK3</accession>
<reference evidence="5" key="1">
    <citation type="journal article" date="2019" name="Int. J. Syst. Evol. Microbiol.">
        <title>The Global Catalogue of Microorganisms (GCM) 10K type strain sequencing project: providing services to taxonomists for standard genome sequencing and annotation.</title>
        <authorList>
            <consortium name="The Broad Institute Genomics Platform"/>
            <consortium name="The Broad Institute Genome Sequencing Center for Infectious Disease"/>
            <person name="Wu L."/>
            <person name="Ma J."/>
        </authorList>
    </citation>
    <scope>NUCLEOTIDE SEQUENCE [LARGE SCALE GENOMIC DNA]</scope>
    <source>
        <strain evidence="5">CECT 8010</strain>
    </source>
</reference>
<proteinExistence type="predicted"/>
<feature type="coiled-coil region" evidence="1">
    <location>
        <begin position="1730"/>
        <end position="1788"/>
    </location>
</feature>
<dbReference type="InterPro" id="IPR038718">
    <property type="entry name" value="SNF2-like_sf"/>
</dbReference>
<keyword evidence="5" id="KW-1185">Reference proteome</keyword>
<dbReference type="SUPFAM" id="SSF52540">
    <property type="entry name" value="P-loop containing nucleoside triphosphate hydrolases"/>
    <property type="match status" value="2"/>
</dbReference>
<keyword evidence="4" id="KW-0347">Helicase</keyword>
<sequence length="1865" mass="211996">MAYNQLQKLNDNIAAIRIALSWDKSKTLSEDEIKALQKYAGFGGIKSILYPNMDRKEWIKLNATEEDLRLYPKMMELHQLLQEKLTPQAYKQTVQSLKNSVLSAFYTPQVVPQTLFNVFKEQGIAPQKMYEPSSGAGVFITEAANIFPSLKTITAVEKDMLTGKALSALASSLTVNPTVHITGFEEAPTDDNNSYDLITSNIPFGNFSVHDGAFPDKAISGKIHNYFFAKGLDKLSNGGVLAFLTTDSFLNSPSNQTAREYLFNKAEFISLAVMPDNLMKDTGNTEAPSHLLIVQKNDGKQSLSEAEELLLQDVQLENEYGKYHYNSYIHEHPETIVGNDIQAGRNQYGYAHQTIWQQGNINDIAEKLSATLSQGFQQNFNSKLFQDGQTIANVHEATEGKQLTLLPMPEDKAGNANVQLGLFDTTPVESINRAMAYVNPLDETVVQKQTARIIGMVRTTTSPEHESFVLVTAKAKDFKQYVYKLYSNTAEITLSANWKTAGALMHEIQGLSRELQEYNHHYTYEGDKILEPAFALERNQPTLFTNLKPYYKEGTLVINNGIVGSIQKPDAEYKQAMFQPFLSGQREIGFYERYVTIRDNYLELSEKELAGNDEHEPLRTKLNQDYEQFVSQYGLLNHPVNKKLITNDAAFGFTILSSLERKQGERFVKSDILAQSLTPKEEQFRTDDPIEALARSLNEFGNVNLGFVGAATGLPEIEIISKLEGHIYLDPQGREWETVDQYLSGNVVDKLAVAKEQAALYPNDVQLHHSLEAIQKVQPEKIPFELLDFNLGERWIPTTYYDRYASKLFELDTSINYFQSLDTFKVSISGNNAKVSQEYAVTPKSGRTSYGNTMLEHALENTTPFFTYEVPVGDGKTIRLPDNDAIQLAHQKIESIRNGFINWLQELPDADKKHLEKLYNDTFNCYVLREYNGEHLTFPGLEKKNLGIDDLYSSQKNAAWRIIQNRGALVDHEVGLGKTLTMIVAANEMKRLGTINKPMILALKSNINQITETYKKAYPHARVLAPGENDFTPAKRMRLFNEIKNNNWDCIILTHDQFGKIPQSPEIQKQIFQMELDNVERDLDTLKDLGGDVSKKMLKGLEVRKNNLEDKLKTIISDIEQKKDAGINFKELGVDHLFIDEAHKFKNLTFTTRHDRVAGIGNMEGSQKALNMLFAVRTLQEKFNADQCVTFLSGTPISNSLTEMYLLFKYLRPKEMERQHIENFDGWAAVFARKTTDFEFSVTNEIIAKERFRHFIKVPELALFYNEITDYKTAKHIQLDKPELVETLVNIKPTPEQTAFIQQLMQFAKTGDGRLIGRAPLSREEDKGRMLIATNYAKKMAADMRLIDSNTYGDHPENKVSTCARKVAELYDQSQPYRGTQIIFSDIGTPKPDAFNIYDALKEKLVMDFNIPAAEVTFIHDWTDKRKPELFRKMNNGEIRILIGSTEKAGTGLNVQQRIVAMHHLDIPWKPAELEQRNGRGARQGNLVARNHYDNKVQNFIYAVEQSLDNYKFNLLKNKQTFISQMKNCELNIRTIDEGAIDEKTGMNFSEYIAILSGDTSLLEKSKMEKKVAVLESLKTAHFREVSRSKYQLENLQHEKENTLGILGKLSKDETLYKSKLKHEPDGTKANPIQLKGLQTSDPEAIGNQLIKLYKHWQPTDDNKIGTLYGFDLCVRQQQEAFDEGGHFGHRYYNTLYAVNPKTDIKYTYNQGHPNTDNPKLAARYFLNAIDRVGSLKEKYQKELKELDTNIPMVKAFVDKPFEKEKELVQMKGELSKLEREIATKIQENQMKQNGLLDEKPAEQKEQQVAKTTDAPVVQMNPKNGTPLQVAMAKVNGVTVNGRGHQQAVNQEVVQTNKRSNRMRL</sequence>
<dbReference type="InterPro" id="IPR014001">
    <property type="entry name" value="Helicase_ATP-bd"/>
</dbReference>
<dbReference type="PROSITE" id="PS51192">
    <property type="entry name" value="HELICASE_ATP_BIND_1"/>
    <property type="match status" value="1"/>
</dbReference>
<keyword evidence="4" id="KW-0547">Nucleotide-binding</keyword>
<dbReference type="InterPro" id="IPR027417">
    <property type="entry name" value="P-loop_NTPase"/>
</dbReference>
<organism evidence="4 5">
    <name type="scientific">Parasediminibacterium paludis</name>
    <dbReference type="NCBI Taxonomy" id="908966"/>
    <lineage>
        <taxon>Bacteria</taxon>
        <taxon>Pseudomonadati</taxon>
        <taxon>Bacteroidota</taxon>
        <taxon>Chitinophagia</taxon>
        <taxon>Chitinophagales</taxon>
        <taxon>Chitinophagaceae</taxon>
        <taxon>Parasediminibacterium</taxon>
    </lineage>
</organism>
<dbReference type="Pfam" id="PF00271">
    <property type="entry name" value="Helicase_C"/>
    <property type="match status" value="1"/>
</dbReference>
<evidence type="ECO:0000256" key="1">
    <source>
        <dbReference type="SAM" id="Coils"/>
    </source>
</evidence>
<dbReference type="RefSeq" id="WP_379015537.1">
    <property type="nucleotide sequence ID" value="NZ_JBHSDC010000029.1"/>
</dbReference>
<dbReference type="EMBL" id="JBHSDC010000029">
    <property type="protein sequence ID" value="MFC4233313.1"/>
    <property type="molecule type" value="Genomic_DNA"/>
</dbReference>
<evidence type="ECO:0000313" key="5">
    <source>
        <dbReference type="Proteomes" id="UP001595906"/>
    </source>
</evidence>
<dbReference type="SMART" id="SM00490">
    <property type="entry name" value="HELICc"/>
    <property type="match status" value="1"/>
</dbReference>
<feature type="domain" description="Helicase ATP-binding" evidence="2">
    <location>
        <begin position="959"/>
        <end position="1214"/>
    </location>
</feature>
<comment type="caution">
    <text evidence="4">The sequence shown here is derived from an EMBL/GenBank/DDBJ whole genome shotgun (WGS) entry which is preliminary data.</text>
</comment>
<dbReference type="SMART" id="SM00487">
    <property type="entry name" value="DEXDc"/>
    <property type="match status" value="1"/>
</dbReference>
<keyword evidence="1" id="KW-0175">Coiled coil</keyword>
<dbReference type="Gene3D" id="3.40.50.300">
    <property type="entry name" value="P-loop containing nucleotide triphosphate hydrolases"/>
    <property type="match status" value="1"/>
</dbReference>
<dbReference type="Gene3D" id="3.40.50.150">
    <property type="entry name" value="Vaccinia Virus protein VP39"/>
    <property type="match status" value="1"/>
</dbReference>
<keyword evidence="4" id="KW-0067">ATP-binding</keyword>
<dbReference type="InterPro" id="IPR052933">
    <property type="entry name" value="DNA_Protect_Modify"/>
</dbReference>
<gene>
    <name evidence="4" type="ORF">ACFOW1_15535</name>
</gene>
<dbReference type="PROSITE" id="PS51194">
    <property type="entry name" value="HELICASE_CTER"/>
    <property type="match status" value="1"/>
</dbReference>
<dbReference type="GO" id="GO:0004386">
    <property type="term" value="F:helicase activity"/>
    <property type="evidence" value="ECO:0007669"/>
    <property type="project" value="UniProtKB-KW"/>
</dbReference>
<dbReference type="PANTHER" id="PTHR41313:SF1">
    <property type="entry name" value="DNA METHYLASE ADENINE-SPECIFIC DOMAIN-CONTAINING PROTEIN"/>
    <property type="match status" value="1"/>
</dbReference>
<dbReference type="PRINTS" id="PR00507">
    <property type="entry name" value="N12N6MTFRASE"/>
</dbReference>
<dbReference type="InterPro" id="IPR029063">
    <property type="entry name" value="SAM-dependent_MTases_sf"/>
</dbReference>
<feature type="domain" description="Helicase C-terminal" evidence="3">
    <location>
        <begin position="1366"/>
        <end position="1537"/>
    </location>
</feature>
<dbReference type="PANTHER" id="PTHR41313">
    <property type="entry name" value="ADENINE-SPECIFIC METHYLTRANSFERASE"/>
    <property type="match status" value="1"/>
</dbReference>
<feature type="coiled-coil region" evidence="1">
    <location>
        <begin position="1069"/>
        <end position="1125"/>
    </location>
</feature>
<dbReference type="Proteomes" id="UP001595906">
    <property type="component" value="Unassembled WGS sequence"/>
</dbReference>
<dbReference type="Gene3D" id="3.40.50.10810">
    <property type="entry name" value="Tandem AAA-ATPase domain"/>
    <property type="match status" value="2"/>
</dbReference>
<dbReference type="InterPro" id="IPR001650">
    <property type="entry name" value="Helicase_C-like"/>
</dbReference>
<evidence type="ECO:0000259" key="2">
    <source>
        <dbReference type="PROSITE" id="PS51192"/>
    </source>
</evidence>
<dbReference type="SUPFAM" id="SSF53335">
    <property type="entry name" value="S-adenosyl-L-methionine-dependent methyltransferases"/>
    <property type="match status" value="1"/>
</dbReference>
<keyword evidence="4" id="KW-0378">Hydrolase</keyword>
<evidence type="ECO:0000313" key="4">
    <source>
        <dbReference type="EMBL" id="MFC4233313.1"/>
    </source>
</evidence>
<name>A0ABV8PZK3_9BACT</name>
<protein>
    <submittedName>
        <fullName evidence="4">Helicase-related protein</fullName>
    </submittedName>
</protein>
<evidence type="ECO:0000259" key="3">
    <source>
        <dbReference type="PROSITE" id="PS51194"/>
    </source>
</evidence>